<evidence type="ECO:0000259" key="3">
    <source>
        <dbReference type="Pfam" id="PF01408"/>
    </source>
</evidence>
<dbReference type="InterPro" id="IPR055170">
    <property type="entry name" value="GFO_IDH_MocA-like_dom"/>
</dbReference>
<feature type="domain" description="Gfo/Idh/MocA-like oxidoreductase N-terminal" evidence="3">
    <location>
        <begin position="2"/>
        <end position="119"/>
    </location>
</feature>
<dbReference type="RefSeq" id="WP_286277793.1">
    <property type="nucleotide sequence ID" value="NZ_AP027731.1"/>
</dbReference>
<evidence type="ECO:0000313" key="6">
    <source>
        <dbReference type="Proteomes" id="UP001321498"/>
    </source>
</evidence>
<dbReference type="EMBL" id="AP027731">
    <property type="protein sequence ID" value="BDZ44327.1"/>
    <property type="molecule type" value="Genomic_DNA"/>
</dbReference>
<feature type="domain" description="GFO/IDH/MocA-like oxidoreductase" evidence="4">
    <location>
        <begin position="134"/>
        <end position="271"/>
    </location>
</feature>
<dbReference type="PANTHER" id="PTHR43818">
    <property type="entry name" value="BCDNA.GH03377"/>
    <property type="match status" value="1"/>
</dbReference>
<gene>
    <name evidence="5" type="ORF">GCM10025866_02360</name>
</gene>
<dbReference type="InterPro" id="IPR050463">
    <property type="entry name" value="Gfo/Idh/MocA_oxidrdct_glycsds"/>
</dbReference>
<evidence type="ECO:0000259" key="4">
    <source>
        <dbReference type="Pfam" id="PF22725"/>
    </source>
</evidence>
<accession>A0ABM8G864</accession>
<evidence type="ECO:0000256" key="1">
    <source>
        <dbReference type="ARBA" id="ARBA00023002"/>
    </source>
</evidence>
<protein>
    <recommendedName>
        <fullName evidence="7">Dehydrogenase</fullName>
    </recommendedName>
</protein>
<dbReference type="Gene3D" id="3.40.50.720">
    <property type="entry name" value="NAD(P)-binding Rossmann-like Domain"/>
    <property type="match status" value="1"/>
</dbReference>
<dbReference type="Proteomes" id="UP001321498">
    <property type="component" value="Chromosome"/>
</dbReference>
<keyword evidence="1" id="KW-0560">Oxidoreductase</keyword>
<reference evidence="6" key="1">
    <citation type="journal article" date="2019" name="Int. J. Syst. Evol. Microbiol.">
        <title>The Global Catalogue of Microorganisms (GCM) 10K type strain sequencing project: providing services to taxonomists for standard genome sequencing and annotation.</title>
        <authorList>
            <consortium name="The Broad Institute Genomics Platform"/>
            <consortium name="The Broad Institute Genome Sequencing Center for Infectious Disease"/>
            <person name="Wu L."/>
            <person name="Ma J."/>
        </authorList>
    </citation>
    <scope>NUCLEOTIDE SEQUENCE [LARGE SCALE GENOMIC DNA]</scope>
    <source>
        <strain evidence="6">NBRC 108725</strain>
    </source>
</reference>
<keyword evidence="2" id="KW-0520">NAD</keyword>
<dbReference type="Gene3D" id="3.30.360.10">
    <property type="entry name" value="Dihydrodipicolinate Reductase, domain 2"/>
    <property type="match status" value="1"/>
</dbReference>
<dbReference type="SUPFAM" id="SSF51735">
    <property type="entry name" value="NAD(P)-binding Rossmann-fold domains"/>
    <property type="match status" value="1"/>
</dbReference>
<evidence type="ECO:0000313" key="5">
    <source>
        <dbReference type="EMBL" id="BDZ44327.1"/>
    </source>
</evidence>
<evidence type="ECO:0008006" key="7">
    <source>
        <dbReference type="Google" id="ProtNLM"/>
    </source>
</evidence>
<keyword evidence="6" id="KW-1185">Reference proteome</keyword>
<proteinExistence type="predicted"/>
<name>A0ABM8G864_9MICO</name>
<dbReference type="SUPFAM" id="SSF55347">
    <property type="entry name" value="Glyceraldehyde-3-phosphate dehydrogenase-like, C-terminal domain"/>
    <property type="match status" value="1"/>
</dbReference>
<sequence>MRLYLIGAGVIARTHAEAAAKLGEEVELRVADPNPTVLQGFLAAFPQATGFGNADAMLTAEDPEPDDIVVVATPPVFHAGPAIAAARSGRHVLCEKPLAMTVDEAEEMLAAATEAHVLFGSCSTRFRGLPHNEAVKGVLASGVLGDLIHLDFVTKWPRSRAGIEYQPASRWFLDSRASGGGVVMDWGPYDFSTLFDLLQPTRVEIVDAWLGQIRTAADPVDVVHDTESTAGASLRIARADGVLRVNYERANGTHAEEFARAELEGTRGALRWTPFDSQAPVYLTTDRDGELKEEVVTPPERSDLTIFDRPLVHFHAAMRGRPSLASVGAAAVDEFRCVRGIYDAARTGEPTVVEVRR</sequence>
<dbReference type="InterPro" id="IPR000683">
    <property type="entry name" value="Gfo/Idh/MocA-like_OxRdtase_N"/>
</dbReference>
<dbReference type="Pfam" id="PF01408">
    <property type="entry name" value="GFO_IDH_MocA"/>
    <property type="match status" value="1"/>
</dbReference>
<evidence type="ECO:0000256" key="2">
    <source>
        <dbReference type="ARBA" id="ARBA00023027"/>
    </source>
</evidence>
<dbReference type="InterPro" id="IPR036291">
    <property type="entry name" value="NAD(P)-bd_dom_sf"/>
</dbReference>
<dbReference type="Pfam" id="PF22725">
    <property type="entry name" value="GFO_IDH_MocA_C3"/>
    <property type="match status" value="1"/>
</dbReference>
<dbReference type="PANTHER" id="PTHR43818:SF11">
    <property type="entry name" value="BCDNA.GH03377"/>
    <property type="match status" value="1"/>
</dbReference>
<organism evidence="5 6">
    <name type="scientific">Naasia aerilata</name>
    <dbReference type="NCBI Taxonomy" id="1162966"/>
    <lineage>
        <taxon>Bacteria</taxon>
        <taxon>Bacillati</taxon>
        <taxon>Actinomycetota</taxon>
        <taxon>Actinomycetes</taxon>
        <taxon>Micrococcales</taxon>
        <taxon>Microbacteriaceae</taxon>
        <taxon>Naasia</taxon>
    </lineage>
</organism>